<gene>
    <name evidence="2" type="primary">LOC111354074</name>
</gene>
<dbReference type="Proteomes" id="UP000301870">
    <property type="component" value="Chromosome 17"/>
</dbReference>
<dbReference type="KEGG" id="sliu:111354074"/>
<organism evidence="1 2">
    <name type="scientific">Spodoptera litura</name>
    <name type="common">Asian cotton leafworm</name>
    <dbReference type="NCBI Taxonomy" id="69820"/>
    <lineage>
        <taxon>Eukaryota</taxon>
        <taxon>Metazoa</taxon>
        <taxon>Ecdysozoa</taxon>
        <taxon>Arthropoda</taxon>
        <taxon>Hexapoda</taxon>
        <taxon>Insecta</taxon>
        <taxon>Pterygota</taxon>
        <taxon>Neoptera</taxon>
        <taxon>Endopterygota</taxon>
        <taxon>Lepidoptera</taxon>
        <taxon>Glossata</taxon>
        <taxon>Ditrysia</taxon>
        <taxon>Noctuoidea</taxon>
        <taxon>Noctuidae</taxon>
        <taxon>Amphipyrinae</taxon>
        <taxon>Spodoptera</taxon>
    </lineage>
</organism>
<keyword evidence="1" id="KW-1185">Reference proteome</keyword>
<sequence length="137" mass="15776">MVLLSPSIAALRKLMCICQSYAEAHGLRYNANKSEFMVFKSRGKCYSHVPHVTLCGMRLKKVSAFKYLGHWVTEDLCDNEDIERERRALSIRCNMLARRFARCTTQVKITLFKAYCHKLPQAARVKGLDLLHVQLVD</sequence>
<evidence type="ECO:0000313" key="1">
    <source>
        <dbReference type="Proteomes" id="UP000301870"/>
    </source>
</evidence>
<name>A0A9J7E2J3_SPOLT</name>
<dbReference type="GeneID" id="111354074"/>
<evidence type="ECO:0000313" key="2">
    <source>
        <dbReference type="RefSeq" id="XP_022823113.1"/>
    </source>
</evidence>
<dbReference type="RefSeq" id="XP_022823113.1">
    <property type="nucleotide sequence ID" value="XM_022967345.1"/>
</dbReference>
<protein>
    <submittedName>
        <fullName evidence="2">Uncharacterized protein LOC111354074</fullName>
    </submittedName>
</protein>
<dbReference type="OrthoDB" id="10014409at2759"/>
<dbReference type="AlphaFoldDB" id="A0A9J7E2J3"/>
<proteinExistence type="predicted"/>
<reference evidence="2" key="1">
    <citation type="submission" date="2025-08" db="UniProtKB">
        <authorList>
            <consortium name="RefSeq"/>
        </authorList>
    </citation>
    <scope>IDENTIFICATION</scope>
    <source>
        <strain evidence="2">Ishihara</strain>
        <tissue evidence="2">Whole body</tissue>
    </source>
</reference>
<accession>A0A9J7E2J3</accession>